<dbReference type="Gene3D" id="3.40.50.720">
    <property type="entry name" value="NAD(P)-binding Rossmann-like Domain"/>
    <property type="match status" value="1"/>
</dbReference>
<dbReference type="AlphaFoldDB" id="A0A1B3Z702"/>
<dbReference type="EMBL" id="CP014168">
    <property type="protein sequence ID" value="AOH83186.1"/>
    <property type="molecule type" value="Genomic_DNA"/>
</dbReference>
<dbReference type="InterPro" id="IPR002347">
    <property type="entry name" value="SDR_fam"/>
</dbReference>
<dbReference type="Proteomes" id="UP000094256">
    <property type="component" value="Chromosome"/>
</dbReference>
<evidence type="ECO:0000256" key="1">
    <source>
        <dbReference type="ARBA" id="ARBA00006484"/>
    </source>
</evidence>
<protein>
    <recommendedName>
        <fullName evidence="5">Short-chain dehydrogenase</fullName>
    </recommendedName>
</protein>
<name>A0A1B3Z702_9SPHN</name>
<comment type="similarity">
    <text evidence="1">Belongs to the short-chain dehydrogenases/reductases (SDR) family.</text>
</comment>
<dbReference type="GO" id="GO:0016491">
    <property type="term" value="F:oxidoreductase activity"/>
    <property type="evidence" value="ECO:0007669"/>
    <property type="project" value="UniProtKB-KW"/>
</dbReference>
<dbReference type="InterPro" id="IPR020904">
    <property type="entry name" value="Sc_DH/Rdtase_CS"/>
</dbReference>
<sequence length="221" mass="22419">MKVIVSGAAGVLGEAVRDAFLKEGATVSCIAIGREGIDADGAAWFACPDLADEHATNSAVDKALAWMGGIDALVHVAGAFDWKKVEDSSVADWRALYTANVETTLVTVKACLPSMRAGASIVAVGAASAQPAGVGMAAYGAAKSGVGRLIEALAQEIAPRGIRANAVLPSIIDTPRNRADMPEADPATWTSPASVADAISFLARPGSRAISGALIPVTHNG</sequence>
<evidence type="ECO:0000313" key="4">
    <source>
        <dbReference type="Proteomes" id="UP000094256"/>
    </source>
</evidence>
<dbReference type="RefSeq" id="WP_069203768.1">
    <property type="nucleotide sequence ID" value="NZ_CP014168.1"/>
</dbReference>
<evidence type="ECO:0008006" key="5">
    <source>
        <dbReference type="Google" id="ProtNLM"/>
    </source>
</evidence>
<dbReference type="PRINTS" id="PR00081">
    <property type="entry name" value="GDHRDH"/>
</dbReference>
<proteinExistence type="inferred from homology"/>
<gene>
    <name evidence="3" type="ORF">AWL63_03535</name>
</gene>
<evidence type="ECO:0000313" key="3">
    <source>
        <dbReference type="EMBL" id="AOH83186.1"/>
    </source>
</evidence>
<dbReference type="SUPFAM" id="SSF51735">
    <property type="entry name" value="NAD(P)-binding Rossmann-fold domains"/>
    <property type="match status" value="1"/>
</dbReference>
<dbReference type="STRING" id="1560345.AWL63_03535"/>
<accession>A0A1B3Z702</accession>
<dbReference type="KEGG" id="span:AWL63_03535"/>
<dbReference type="InterPro" id="IPR036291">
    <property type="entry name" value="NAD(P)-bd_dom_sf"/>
</dbReference>
<dbReference type="PANTHER" id="PTHR24321:SF8">
    <property type="entry name" value="ESTRADIOL 17-BETA-DEHYDROGENASE 8-RELATED"/>
    <property type="match status" value="1"/>
</dbReference>
<keyword evidence="4" id="KW-1185">Reference proteome</keyword>
<keyword evidence="2" id="KW-0560">Oxidoreductase</keyword>
<dbReference type="PANTHER" id="PTHR24321">
    <property type="entry name" value="DEHYDROGENASES, SHORT CHAIN"/>
    <property type="match status" value="1"/>
</dbReference>
<dbReference type="PROSITE" id="PS00061">
    <property type="entry name" value="ADH_SHORT"/>
    <property type="match status" value="1"/>
</dbReference>
<evidence type="ECO:0000256" key="2">
    <source>
        <dbReference type="ARBA" id="ARBA00023002"/>
    </source>
</evidence>
<dbReference type="Pfam" id="PF13561">
    <property type="entry name" value="adh_short_C2"/>
    <property type="match status" value="1"/>
</dbReference>
<organism evidence="3 4">
    <name type="scientific">Sphingomonas panacis</name>
    <dbReference type="NCBI Taxonomy" id="1560345"/>
    <lineage>
        <taxon>Bacteria</taxon>
        <taxon>Pseudomonadati</taxon>
        <taxon>Pseudomonadota</taxon>
        <taxon>Alphaproteobacteria</taxon>
        <taxon>Sphingomonadales</taxon>
        <taxon>Sphingomonadaceae</taxon>
        <taxon>Sphingomonas</taxon>
    </lineage>
</organism>
<reference evidence="3 4" key="1">
    <citation type="submission" date="2016-01" db="EMBL/GenBank/DDBJ databases">
        <title>Complete genome and mega plasmid sequence of Sphingomonas panacis DCY99 elicits systemic resistance in rice to Xanthomonas oryzae.</title>
        <authorList>
            <person name="Kim Y.J."/>
            <person name="Yang D.C."/>
            <person name="Sing P."/>
        </authorList>
    </citation>
    <scope>NUCLEOTIDE SEQUENCE [LARGE SCALE GENOMIC DNA]</scope>
    <source>
        <strain evidence="3 4">DCY99</strain>
    </source>
</reference>